<dbReference type="InterPro" id="IPR032675">
    <property type="entry name" value="LRR_dom_sf"/>
</dbReference>
<organism evidence="1 2">
    <name type="scientific">Penicillium expansum</name>
    <name type="common">Blue mold rot fungus</name>
    <dbReference type="NCBI Taxonomy" id="27334"/>
    <lineage>
        <taxon>Eukaryota</taxon>
        <taxon>Fungi</taxon>
        <taxon>Dikarya</taxon>
        <taxon>Ascomycota</taxon>
        <taxon>Pezizomycotina</taxon>
        <taxon>Eurotiomycetes</taxon>
        <taxon>Eurotiomycetidae</taxon>
        <taxon>Eurotiales</taxon>
        <taxon>Aspergillaceae</taxon>
        <taxon>Penicillium</taxon>
    </lineage>
</organism>
<dbReference type="HOGENOM" id="CLU_034857_1_0_1"/>
<dbReference type="Gene3D" id="3.80.10.10">
    <property type="entry name" value="Ribonuclease Inhibitor"/>
    <property type="match status" value="1"/>
</dbReference>
<dbReference type="GeneID" id="27675773"/>
<evidence type="ECO:0000313" key="1">
    <source>
        <dbReference type="EMBL" id="KGO55375.1"/>
    </source>
</evidence>
<protein>
    <recommendedName>
        <fullName evidence="3">F-box domain-containing protein</fullName>
    </recommendedName>
</protein>
<dbReference type="PANTHER" id="PTHR42057:SF2">
    <property type="entry name" value="F-BOX DOMAIN PROTEIN (AFU_ORTHOLOGUE AFUA_4G00200)-RELATED"/>
    <property type="match status" value="1"/>
</dbReference>
<dbReference type="AlphaFoldDB" id="A0A0A2JT23"/>
<evidence type="ECO:0008006" key="3">
    <source>
        <dbReference type="Google" id="ProtNLM"/>
    </source>
</evidence>
<sequence>MASFNLPPELLAIITSLSNTETLKALRLTNHMLCAFATKNLFSTVSLYTEDQSCEGFESVITHPQLNEHVHKVRLNTVKVDYSSDEEHEELEVPFKWKELLPMLPKIPNLESVVLRFDKTITFDDDYQHPPQSVDYRESLIRWLGAGLVSLKQPLKELGIQNHQNMTPLNPDLQQVLCTLSSLRLNVVHETEPSCIQNEIEKEAFQDFYGRILPSIWLKPMMGSLRKLSLYSNFPWGFYPKFSLEGIHCPNLQSLTLGNFCFFEDQQVDWILSHSSTLEQLYLDDCLIFFRARILDNEGQLAMCPIPKSRMEFQPGYSWWDFWHYDYPSRWSDLFASFKTGLPHLRRFAIGHNRAWDADPEYEIPFEKELDLVPALMHDRYMAFEGGLVEGHLGPSQFISPGWNEAGDWPQCDDEDREALKTLYGKIKQQVDCGEFTVGDRKVVDLVETRPW</sequence>
<dbReference type="EMBL" id="JQFZ01000195">
    <property type="protein sequence ID" value="KGO55375.1"/>
    <property type="molecule type" value="Genomic_DNA"/>
</dbReference>
<name>A0A0A2JT23_PENEN</name>
<gene>
    <name evidence="1" type="ORF">PEX2_030790</name>
</gene>
<evidence type="ECO:0000313" key="2">
    <source>
        <dbReference type="Proteomes" id="UP000030143"/>
    </source>
</evidence>
<reference evidence="1 2" key="1">
    <citation type="journal article" date="2015" name="Mol. Plant Microbe Interact.">
        <title>Genome, transcriptome, and functional analyses of Penicillium expansum provide new insights into secondary metabolism and pathogenicity.</title>
        <authorList>
            <person name="Ballester A.R."/>
            <person name="Marcet-Houben M."/>
            <person name="Levin E."/>
            <person name="Sela N."/>
            <person name="Selma-Lazaro C."/>
            <person name="Carmona L."/>
            <person name="Wisniewski M."/>
            <person name="Droby S."/>
            <person name="Gonzalez-Candelas L."/>
            <person name="Gabaldon T."/>
        </authorList>
    </citation>
    <scope>NUCLEOTIDE SEQUENCE [LARGE SCALE GENOMIC DNA]</scope>
    <source>
        <strain evidence="1 2">MD-8</strain>
    </source>
</reference>
<accession>A0A0A2JT23</accession>
<proteinExistence type="predicted"/>
<comment type="caution">
    <text evidence="1">The sequence shown here is derived from an EMBL/GenBank/DDBJ whole genome shotgun (WGS) entry which is preliminary data.</text>
</comment>
<dbReference type="RefSeq" id="XP_016597526.1">
    <property type="nucleotide sequence ID" value="XM_016740354.1"/>
</dbReference>
<dbReference type="VEuPathDB" id="FungiDB:PEXP_073490"/>
<keyword evidence="2" id="KW-1185">Reference proteome</keyword>
<dbReference type="PANTHER" id="PTHR42057">
    <property type="entry name" value="F-BOX DOMAIN PROTEIN (AFU_ORTHOLOGUE AFUA_4G00200)"/>
    <property type="match status" value="1"/>
</dbReference>
<dbReference type="Proteomes" id="UP000030143">
    <property type="component" value="Unassembled WGS sequence"/>
</dbReference>
<dbReference type="SUPFAM" id="SSF52047">
    <property type="entry name" value="RNI-like"/>
    <property type="match status" value="1"/>
</dbReference>